<evidence type="ECO:0000313" key="2">
    <source>
        <dbReference type="EMBL" id="VGO11826.1"/>
    </source>
</evidence>
<dbReference type="InterPro" id="IPR025364">
    <property type="entry name" value="DUF4268"/>
</dbReference>
<feature type="domain" description="DUF4268" evidence="1">
    <location>
        <begin position="307"/>
        <end position="443"/>
    </location>
</feature>
<dbReference type="AlphaFoldDB" id="A0A6C2TWZ9"/>
<reference evidence="2 3" key="1">
    <citation type="submission" date="2019-04" db="EMBL/GenBank/DDBJ databases">
        <authorList>
            <person name="Van Vliet M D."/>
        </authorList>
    </citation>
    <scope>NUCLEOTIDE SEQUENCE [LARGE SCALE GENOMIC DNA]</scope>
    <source>
        <strain evidence="2 3">F1</strain>
    </source>
</reference>
<dbReference type="RefSeq" id="WP_136077544.1">
    <property type="nucleotide sequence ID" value="NZ_CAAHFG010000001.1"/>
</dbReference>
<gene>
    <name evidence="2" type="ORF">PDESU_00373</name>
</gene>
<name>A0A6C2TWZ9_PONDE</name>
<dbReference type="InterPro" id="IPR045425">
    <property type="entry name" value="DUF6508"/>
</dbReference>
<dbReference type="Pfam" id="PF20118">
    <property type="entry name" value="DUF6508"/>
    <property type="match status" value="1"/>
</dbReference>
<evidence type="ECO:0000313" key="3">
    <source>
        <dbReference type="Proteomes" id="UP000366872"/>
    </source>
</evidence>
<dbReference type="EMBL" id="CAAHFG010000001">
    <property type="protein sequence ID" value="VGO11826.1"/>
    <property type="molecule type" value="Genomic_DNA"/>
</dbReference>
<dbReference type="Proteomes" id="UP000366872">
    <property type="component" value="Unassembled WGS sequence"/>
</dbReference>
<keyword evidence="3" id="KW-1185">Reference proteome</keyword>
<dbReference type="Gene3D" id="3.40.1350.10">
    <property type="match status" value="1"/>
</dbReference>
<dbReference type="GO" id="GO:0003676">
    <property type="term" value="F:nucleic acid binding"/>
    <property type="evidence" value="ECO:0007669"/>
    <property type="project" value="InterPro"/>
</dbReference>
<proteinExistence type="predicted"/>
<evidence type="ECO:0000259" key="1">
    <source>
        <dbReference type="Pfam" id="PF14088"/>
    </source>
</evidence>
<organism evidence="2 3">
    <name type="scientific">Pontiella desulfatans</name>
    <dbReference type="NCBI Taxonomy" id="2750659"/>
    <lineage>
        <taxon>Bacteria</taxon>
        <taxon>Pseudomonadati</taxon>
        <taxon>Kiritimatiellota</taxon>
        <taxon>Kiritimatiellia</taxon>
        <taxon>Kiritimatiellales</taxon>
        <taxon>Pontiellaceae</taxon>
        <taxon>Pontiella</taxon>
    </lineage>
</organism>
<sequence length="452" mass="51915">MEPTKPTIEEINELVGFLPRLQEKDFNPIKQWLGGKQPDGTHQIGYPDYHEITEEFFHIASKECWMYPYDPELAGNMINDHAKIKEANMDQIKEMLTFCVRGEHFCDGHWGAMIEDGSIGRLLIRLTELKNTETEPMNNFGALKKVPLRNVWPHEAIDFTPWLADNIAELGDVLGMELELTEREASVGDFSLDLLAKDLSSSKPVIIENQFNQTDHDHLGKLLTYAAGFDASTVIWVSETVRDEHRQALDWLNQRTDSETQFFAVVLEVLQIDESKPAFNFKPVVMPNEWQKSTKRGGTAPSARAELYRDYFQKVIDELRDAYRLTSLKKAQPYNWIGISTGVSGFIYSVSFAQGKNARTEIYMDTGDQDETKRIFDELKVLSEEIEAKYGCPLSWERLDNKRASRIAVYRPGSINDSEEVLSEIRQWHIEHVMKLRDVVVPYLKESLKSIS</sequence>
<dbReference type="InterPro" id="IPR011856">
    <property type="entry name" value="tRNA_endonuc-like_dom_sf"/>
</dbReference>
<dbReference type="Pfam" id="PF14088">
    <property type="entry name" value="DUF4268"/>
    <property type="match status" value="1"/>
</dbReference>
<accession>A0A6C2TWZ9</accession>
<protein>
    <recommendedName>
        <fullName evidence="1">DUF4268 domain-containing protein</fullName>
    </recommendedName>
</protein>